<feature type="compositionally biased region" description="Basic and acidic residues" evidence="1">
    <location>
        <begin position="121"/>
        <end position="135"/>
    </location>
</feature>
<dbReference type="Proteomes" id="UP000039865">
    <property type="component" value="Unassembled WGS sequence"/>
</dbReference>
<feature type="region of interest" description="Disordered" evidence="1">
    <location>
        <begin position="104"/>
        <end position="135"/>
    </location>
</feature>
<keyword evidence="3" id="KW-1185">Reference proteome</keyword>
<protein>
    <submittedName>
        <fullName evidence="2">Uncharacterized protein</fullName>
    </submittedName>
</protein>
<name>A0A078ARQ8_STYLE</name>
<accession>A0A078ARQ8</accession>
<dbReference type="InParanoid" id="A0A078ARQ8"/>
<evidence type="ECO:0000313" key="3">
    <source>
        <dbReference type="Proteomes" id="UP000039865"/>
    </source>
</evidence>
<dbReference type="EMBL" id="CCKQ01012264">
    <property type="protein sequence ID" value="CDW83872.1"/>
    <property type="molecule type" value="Genomic_DNA"/>
</dbReference>
<dbReference type="AlphaFoldDB" id="A0A078ARQ8"/>
<organism evidence="2 3">
    <name type="scientific">Stylonychia lemnae</name>
    <name type="common">Ciliate</name>
    <dbReference type="NCBI Taxonomy" id="5949"/>
    <lineage>
        <taxon>Eukaryota</taxon>
        <taxon>Sar</taxon>
        <taxon>Alveolata</taxon>
        <taxon>Ciliophora</taxon>
        <taxon>Intramacronucleata</taxon>
        <taxon>Spirotrichea</taxon>
        <taxon>Stichotrichia</taxon>
        <taxon>Sporadotrichida</taxon>
        <taxon>Oxytrichidae</taxon>
        <taxon>Stylonychinae</taxon>
        <taxon>Stylonychia</taxon>
    </lineage>
</organism>
<sequence>MQKLNFVKELCLLDNSHQDLKRLVGIMYDNQITKTQEQHETFRRFKFKQIQVHDALQNQPTLYQLAQQFKHNYLEDQQNEVKEIHAKTQEIQQVCQIQSDIKESFNKQDEAEQNTNQSNKSSDDSDHENKLGISK</sequence>
<proteinExistence type="predicted"/>
<evidence type="ECO:0000313" key="2">
    <source>
        <dbReference type="EMBL" id="CDW83872.1"/>
    </source>
</evidence>
<gene>
    <name evidence="2" type="primary">Contig6666.g7134</name>
    <name evidence="2" type="ORF">STYLEM_12924</name>
</gene>
<reference evidence="2 3" key="1">
    <citation type="submission" date="2014-06" db="EMBL/GenBank/DDBJ databases">
        <authorList>
            <person name="Swart Estienne"/>
        </authorList>
    </citation>
    <scope>NUCLEOTIDE SEQUENCE [LARGE SCALE GENOMIC DNA]</scope>
    <source>
        <strain evidence="2 3">130c</strain>
    </source>
</reference>
<evidence type="ECO:0000256" key="1">
    <source>
        <dbReference type="SAM" id="MobiDB-lite"/>
    </source>
</evidence>